<name>A0A150XV10_9BACT</name>
<dbReference type="EMBL" id="LRDB01000003">
    <property type="protein sequence ID" value="KYG82462.1"/>
    <property type="molecule type" value="Genomic_DNA"/>
</dbReference>
<keyword evidence="1" id="KW-0175">Coiled coil</keyword>
<reference evidence="2 3" key="1">
    <citation type="submission" date="2016-01" db="EMBL/GenBank/DDBJ databases">
        <title>Genome sequencing of Roseivirga echinicomitans KMM 6058.</title>
        <authorList>
            <person name="Selvaratnam C."/>
            <person name="Thevarajoo S."/>
            <person name="Goh K.M."/>
            <person name="Ee R."/>
            <person name="Chan K.-G."/>
            <person name="Chong C.S."/>
        </authorList>
    </citation>
    <scope>NUCLEOTIDE SEQUENCE [LARGE SCALE GENOMIC DNA]</scope>
    <source>
        <strain evidence="2 3">KMM 6058</strain>
    </source>
</reference>
<dbReference type="Proteomes" id="UP000075615">
    <property type="component" value="Unassembled WGS sequence"/>
</dbReference>
<sequence length="215" mass="24635">MKNLFKEMVYLGLGVAVMTKRKTEKMLENLIADHQMTRDEGQQVVHEVMEKAKRAKEGTDEQIAAFVDKFSEKTSLAKEEISHLLKAIIEKPKKAKDQLVDKVEELAEKISKKTSMTVEQAKKMLLDFMDEVLKLKKELKKQGTKLSNKISKAEKKGKSFVHGIEGKSTELLNDMNSRLQIAMDKVLDRLHIAQSEQMQLLEKRITALEHQDQSK</sequence>
<evidence type="ECO:0000313" key="2">
    <source>
        <dbReference type="EMBL" id="KYG82462.1"/>
    </source>
</evidence>
<gene>
    <name evidence="2" type="ORF">AWN68_14495</name>
</gene>
<protein>
    <submittedName>
        <fullName evidence="2">Uncharacterized protein</fullName>
    </submittedName>
</protein>
<organism evidence="2 3">
    <name type="scientific">Roseivirga echinicomitans</name>
    <dbReference type="NCBI Taxonomy" id="296218"/>
    <lineage>
        <taxon>Bacteria</taxon>
        <taxon>Pseudomonadati</taxon>
        <taxon>Bacteroidota</taxon>
        <taxon>Cytophagia</taxon>
        <taxon>Cytophagales</taxon>
        <taxon>Roseivirgaceae</taxon>
        <taxon>Roseivirga</taxon>
    </lineage>
</organism>
<accession>A0A150XV10</accession>
<keyword evidence="3" id="KW-1185">Reference proteome</keyword>
<evidence type="ECO:0000313" key="3">
    <source>
        <dbReference type="Proteomes" id="UP000075615"/>
    </source>
</evidence>
<evidence type="ECO:0000256" key="1">
    <source>
        <dbReference type="SAM" id="Coils"/>
    </source>
</evidence>
<dbReference type="RefSeq" id="WP_068412426.1">
    <property type="nucleotide sequence ID" value="NZ_LRDB01000003.1"/>
</dbReference>
<dbReference type="AlphaFoldDB" id="A0A150XV10"/>
<comment type="caution">
    <text evidence="2">The sequence shown here is derived from an EMBL/GenBank/DDBJ whole genome shotgun (WGS) entry which is preliminary data.</text>
</comment>
<feature type="coiled-coil region" evidence="1">
    <location>
        <begin position="96"/>
        <end position="156"/>
    </location>
</feature>
<proteinExistence type="predicted"/>
<dbReference type="OrthoDB" id="198919at2"/>
<dbReference type="STRING" id="296218.AWN68_14495"/>